<evidence type="ECO:0000256" key="3">
    <source>
        <dbReference type="ARBA" id="ARBA00022729"/>
    </source>
</evidence>
<evidence type="ECO:0000256" key="2">
    <source>
        <dbReference type="ARBA" id="ARBA00022448"/>
    </source>
</evidence>
<feature type="region of interest" description="Disordered" evidence="4">
    <location>
        <begin position="35"/>
        <end position="85"/>
    </location>
</feature>
<dbReference type="InterPro" id="IPR039424">
    <property type="entry name" value="SBP_5"/>
</dbReference>
<dbReference type="Pfam" id="PF00496">
    <property type="entry name" value="SBP_bac_5"/>
    <property type="match status" value="1"/>
</dbReference>
<keyword evidence="7" id="KW-1185">Reference proteome</keyword>
<dbReference type="PIRSF" id="PIRSF002741">
    <property type="entry name" value="MppA"/>
    <property type="match status" value="1"/>
</dbReference>
<organism evidence="6 7">
    <name type="scientific">Halomarina salina</name>
    <dbReference type="NCBI Taxonomy" id="1872699"/>
    <lineage>
        <taxon>Archaea</taxon>
        <taxon>Methanobacteriati</taxon>
        <taxon>Methanobacteriota</taxon>
        <taxon>Stenosarchaea group</taxon>
        <taxon>Halobacteria</taxon>
        <taxon>Halobacteriales</taxon>
        <taxon>Natronomonadaceae</taxon>
        <taxon>Halomarina</taxon>
    </lineage>
</organism>
<dbReference type="Gene3D" id="3.40.190.10">
    <property type="entry name" value="Periplasmic binding protein-like II"/>
    <property type="match status" value="1"/>
</dbReference>
<dbReference type="EMBL" id="JBHSQH010000001">
    <property type="protein sequence ID" value="MFC5971797.1"/>
    <property type="molecule type" value="Genomic_DNA"/>
</dbReference>
<name>A0ABD5RMC9_9EURY</name>
<feature type="domain" description="Solute-binding protein family 5" evidence="5">
    <location>
        <begin position="130"/>
        <end position="494"/>
    </location>
</feature>
<dbReference type="InterPro" id="IPR000914">
    <property type="entry name" value="SBP_5_dom"/>
</dbReference>
<evidence type="ECO:0000259" key="5">
    <source>
        <dbReference type="Pfam" id="PF00496"/>
    </source>
</evidence>
<dbReference type="Proteomes" id="UP001596099">
    <property type="component" value="Unassembled WGS sequence"/>
</dbReference>
<keyword evidence="3" id="KW-0732">Signal</keyword>
<dbReference type="SUPFAM" id="SSF53850">
    <property type="entry name" value="Periplasmic binding protein-like II"/>
    <property type="match status" value="1"/>
</dbReference>
<comment type="similarity">
    <text evidence="1">Belongs to the bacterial solute-binding protein 5 family.</text>
</comment>
<dbReference type="InterPro" id="IPR030678">
    <property type="entry name" value="Peptide/Ni-bd"/>
</dbReference>
<sequence length="635" mass="70844">MSRDYECRDDNQHKKIDRRAWLKGIGVAGAAALAGCSSGGGGDGTEDPSSTGTENGTDDPLGTTQGTSTDDGERPEPSGTYRTAIGNSLGTLNPLYNNESTAGGVIAYALDMGYGFKPGTEMFPRVYELTSEDNQTWTATVREGLTFSDPYGEVTAEDFVYQINEVQMSEWAATADSNSWTSDMTVEQTGDYEFTIELPQVNPLYPETYDPLLYPIPKELMEPYVEEQDAEGFQQDEELLDLSFAGNLGAYTLENWERNSRITFSRNDDYYLRDAEGADQAFSNAPYFETLEVRVIPEQSSRLGALQNGEIDTAGLPKNRVNEFQSNDGTYVNVVPQPYNRIIAYNFRDNGWTAGPGNLFRNKTFRQGLGCAVDKQAIADGIYNGYAQPHFTWQPEWSKWYPDDADISRYGVGDLYGPEATRSRIQEAISDTDYSYDGDQLVNPDGNPVEISLYFSPTSSTNEDLAQYIKQEYEANAGITVNAQQIQGTTFRDDYWYQQVPENPDEYEWSNGVANAGPYEVTSSESWDMSIVYGLNTYPLNPTAGDVFFIEDSAYNPYGYQPEWNAAELFEQASTAESQEAVQEALTQIFVEVSEAQPLGMLVFADDTIGYRSGIEGPEENFFNGWNESTWYRSE</sequence>
<dbReference type="RefSeq" id="WP_247414682.1">
    <property type="nucleotide sequence ID" value="NZ_JALLGW010000001.1"/>
</dbReference>
<dbReference type="PANTHER" id="PTHR30290:SF9">
    <property type="entry name" value="OLIGOPEPTIDE-BINDING PROTEIN APPA"/>
    <property type="match status" value="1"/>
</dbReference>
<dbReference type="CDD" id="cd00995">
    <property type="entry name" value="PBP2_NikA_DppA_OppA_like"/>
    <property type="match status" value="1"/>
</dbReference>
<dbReference type="PANTHER" id="PTHR30290">
    <property type="entry name" value="PERIPLASMIC BINDING COMPONENT OF ABC TRANSPORTER"/>
    <property type="match status" value="1"/>
</dbReference>
<comment type="caution">
    <text evidence="6">The sequence shown here is derived from an EMBL/GenBank/DDBJ whole genome shotgun (WGS) entry which is preliminary data.</text>
</comment>
<evidence type="ECO:0000313" key="7">
    <source>
        <dbReference type="Proteomes" id="UP001596099"/>
    </source>
</evidence>
<dbReference type="Gene3D" id="3.10.105.10">
    <property type="entry name" value="Dipeptide-binding Protein, Domain 3"/>
    <property type="match status" value="1"/>
</dbReference>
<proteinExistence type="inferred from homology"/>
<protein>
    <submittedName>
        <fullName evidence="6">ABC transporter substrate-binding protein</fullName>
    </submittedName>
</protein>
<evidence type="ECO:0000256" key="1">
    <source>
        <dbReference type="ARBA" id="ARBA00005695"/>
    </source>
</evidence>
<dbReference type="GO" id="GO:0042597">
    <property type="term" value="C:periplasmic space"/>
    <property type="evidence" value="ECO:0007669"/>
    <property type="project" value="UniProtKB-ARBA"/>
</dbReference>
<gene>
    <name evidence="6" type="ORF">ACFPYI_10680</name>
</gene>
<dbReference type="AlphaFoldDB" id="A0ABD5RMC9"/>
<reference evidence="6 7" key="1">
    <citation type="journal article" date="2019" name="Int. J. Syst. Evol. Microbiol.">
        <title>The Global Catalogue of Microorganisms (GCM) 10K type strain sequencing project: providing services to taxonomists for standard genome sequencing and annotation.</title>
        <authorList>
            <consortium name="The Broad Institute Genomics Platform"/>
            <consortium name="The Broad Institute Genome Sequencing Center for Infectious Disease"/>
            <person name="Wu L."/>
            <person name="Ma J."/>
        </authorList>
    </citation>
    <scope>NUCLEOTIDE SEQUENCE [LARGE SCALE GENOMIC DNA]</scope>
    <source>
        <strain evidence="6 7">CGMCC 1.12543</strain>
    </source>
</reference>
<evidence type="ECO:0000313" key="6">
    <source>
        <dbReference type="EMBL" id="MFC5971797.1"/>
    </source>
</evidence>
<accession>A0ABD5RMC9</accession>
<evidence type="ECO:0000256" key="4">
    <source>
        <dbReference type="SAM" id="MobiDB-lite"/>
    </source>
</evidence>
<keyword evidence="2" id="KW-0813">Transport</keyword>